<dbReference type="SUPFAM" id="SSF52540">
    <property type="entry name" value="P-loop containing nucleoside triphosphate hydrolases"/>
    <property type="match status" value="1"/>
</dbReference>
<evidence type="ECO:0000313" key="6">
    <source>
        <dbReference type="EMBL" id="KEP50022.1"/>
    </source>
</evidence>
<feature type="repeat" description="WD" evidence="3">
    <location>
        <begin position="1138"/>
        <end position="1179"/>
    </location>
</feature>
<dbReference type="Gene3D" id="3.40.50.300">
    <property type="entry name" value="P-loop containing nucleotide triphosphate hydrolases"/>
    <property type="match status" value="1"/>
</dbReference>
<dbReference type="SMART" id="SM00320">
    <property type="entry name" value="WD40"/>
    <property type="match status" value="14"/>
</dbReference>
<dbReference type="PROSITE" id="PS50096">
    <property type="entry name" value="IQ"/>
    <property type="match status" value="1"/>
</dbReference>
<feature type="repeat" description="WD" evidence="3">
    <location>
        <begin position="1181"/>
        <end position="1224"/>
    </location>
</feature>
<evidence type="ECO:0000313" key="7">
    <source>
        <dbReference type="Proteomes" id="UP000027456"/>
    </source>
</evidence>
<proteinExistence type="predicted"/>
<name>A0A074SJ24_9AGAM</name>
<feature type="region of interest" description="Disordered" evidence="4">
    <location>
        <begin position="15"/>
        <end position="41"/>
    </location>
</feature>
<feature type="repeat" description="WD" evidence="3">
    <location>
        <begin position="1268"/>
        <end position="1309"/>
    </location>
</feature>
<feature type="repeat" description="WD" evidence="3">
    <location>
        <begin position="1356"/>
        <end position="1397"/>
    </location>
</feature>
<organism evidence="6 7">
    <name type="scientific">Rhizoctonia solani 123E</name>
    <dbReference type="NCBI Taxonomy" id="1423351"/>
    <lineage>
        <taxon>Eukaryota</taxon>
        <taxon>Fungi</taxon>
        <taxon>Dikarya</taxon>
        <taxon>Basidiomycota</taxon>
        <taxon>Agaricomycotina</taxon>
        <taxon>Agaricomycetes</taxon>
        <taxon>Cantharellales</taxon>
        <taxon>Ceratobasidiaceae</taxon>
        <taxon>Rhizoctonia</taxon>
    </lineage>
</organism>
<feature type="repeat" description="WD" evidence="3">
    <location>
        <begin position="825"/>
        <end position="861"/>
    </location>
</feature>
<evidence type="ECO:0000256" key="3">
    <source>
        <dbReference type="PROSITE-ProRule" id="PRU00221"/>
    </source>
</evidence>
<protein>
    <submittedName>
        <fullName evidence="6">Putative vegetative incompatibility protein HET-E-1</fullName>
    </submittedName>
</protein>
<dbReference type="HOGENOM" id="CLU_000288_6_3_1"/>
<dbReference type="PROSITE" id="PS00678">
    <property type="entry name" value="WD_REPEATS_1"/>
    <property type="match status" value="5"/>
</dbReference>
<dbReference type="GO" id="GO:1990234">
    <property type="term" value="C:transferase complex"/>
    <property type="evidence" value="ECO:0007669"/>
    <property type="project" value="UniProtKB-ARBA"/>
</dbReference>
<feature type="repeat" description="WD" evidence="3">
    <location>
        <begin position="965"/>
        <end position="1005"/>
    </location>
</feature>
<feature type="repeat" description="WD" evidence="3">
    <location>
        <begin position="1007"/>
        <end position="1039"/>
    </location>
</feature>
<dbReference type="InterPro" id="IPR036322">
    <property type="entry name" value="WD40_repeat_dom_sf"/>
</dbReference>
<dbReference type="Gene3D" id="2.130.10.10">
    <property type="entry name" value="YVTN repeat-like/Quinoprotein amine dehydrogenase"/>
    <property type="match status" value="5"/>
</dbReference>
<dbReference type="PANTHER" id="PTHR22847:SF637">
    <property type="entry name" value="WD REPEAT DOMAIN 5B"/>
    <property type="match status" value="1"/>
</dbReference>
<feature type="repeat" description="WD" evidence="3">
    <location>
        <begin position="1050"/>
        <end position="1091"/>
    </location>
</feature>
<feature type="domain" description="Nephrocystin 3-like N-terminal" evidence="5">
    <location>
        <begin position="226"/>
        <end position="386"/>
    </location>
</feature>
<comment type="caution">
    <text evidence="6">The sequence shown here is derived from an EMBL/GenBank/DDBJ whole genome shotgun (WGS) entry which is preliminary data.</text>
</comment>
<feature type="repeat" description="WD" evidence="3">
    <location>
        <begin position="1313"/>
        <end position="1354"/>
    </location>
</feature>
<dbReference type="InterPro" id="IPR015943">
    <property type="entry name" value="WD40/YVTN_repeat-like_dom_sf"/>
</dbReference>
<dbReference type="InterPro" id="IPR056884">
    <property type="entry name" value="NPHP3-like_N"/>
</dbReference>
<dbReference type="InterPro" id="IPR020472">
    <property type="entry name" value="WD40_PAC1"/>
</dbReference>
<keyword evidence="1 3" id="KW-0853">WD repeat</keyword>
<sequence>MKPTKSSFFRKLFSSRTQKHNTSQPPQPVTGVQGATGSPEAHESIRPLIHKVWKEFGSALHNLADSPGLLVPLKDALQVLCKCIEILDETTQNDRECEDLASSLTAIIKRLKQYLNEGDYILTSDSIVETVGAIDNISNKIRHRGKPPSRGHLFEAQRYRKELERDFMEIRNLFKQLQEDVNFLLAKLTTDMTMDIKLNGLNPSKSARYDSGISGIRPRCTRNTRQAILDSLDSWTFDPNGPHLKWMNGMAGTGKTTIACSYSEIMDQRGNLAASFFCSQTLPDCRDVHRIIPTIAYQLARFSSGFRAQLYTALTEDYDLDCREISKQYQCLLQDPFKDFDQMPKHSVIVLDALDECDNPELVEILLEHLIKNKGNLPLKFLVTSRPEPDMYQRMESHFGLRFPDVIKSLDDEDLQSVQADIQLYLGENLRLSDNELSELARRCGSLFIYAATAVRYIQSKARGALPKKRLRNVLSNKRPAEIDSLYSMVLKSAFDQLEEEEADNVRAVLRTVLCSQEPIHIETVAVLCGLDVETSSIALKPLLPVIHNSGSSKLISVFHASFPDFMFDKKQSEDLFFNRAEHNYLMAEQCFGLMKKELRFNIYRLESSYVADKTIGIKRGELEGNRIDDLIEPPLWYTCHYWGYHLEQTKSLENTGLESQRLKGLSDELNAFLSQKLLFWMEVLNLKRSMATAVNILAKARLWLMKIDAEDALVSLAEDARNFVMNFAASPASISTPHIYTSLLPFCPRSSAISRCYRKHFKGVVEPDDHIMHVREIAALASWTLDSGVTSIAYSCDGTLVAFGCIDGSMGVRNSSDGAVIFSTKDHTDCVWSVAFFPEKEPGDQTRLVSGSEDGTIRTWAFDRPHSRHVTPTTRIIGSLPSQVNSVAFSPSGDIASGSSDGTIRIWGSVTVDGEPPNELLPRHEAAIWALAFSPDGTRVASGSDDSTIQIWNIQNGQLVLGPLRAQAGDINSIAFSPNGTRLAGSSDKTICVWDLREGIAVVGPFLAHNDKVTSVTFSPDGKHLASGSLDRTIRVWDPLSGKLTGGPFEGHIGPVYSIAFSPDSTRIASGSPDGTIRLWDPRQGTLSDDVLKSHSDAVSSVAYSPDGQRVVSCSYDGTVRMWDVCDNIPVSGGDPLGSHNGKVTSLAFSSDGAWVVTGSVDRTARVWDIRHANTTPVIFEEHKGAIWSVAFSPDDSFVASTGGLGDNTIRLWNPSTGASISAPLMGHTDEVLSVAISPGGAHLTSGSRDKTLRVWDLKNREILQVLEGHTRAVWSVVYSHDGSKLASSSSDGTILVWHPQNDPAVTSPIKINAPSAWVSSIAFSPDGGFIASGADDCAVRLWRSDTGESIGPPYEGHFDLIWSVAFSPSGTHIVSGSHDGTIRFWDIRNTAPLTDGHGAGANAIADGKWKLQSDGWIKQDSNLLLWVPHEVARSLITPHCSSVISSCGPLWVDFSNLKLGKSWQECYVPRPDNRTHF</sequence>
<dbReference type="Proteomes" id="UP000027456">
    <property type="component" value="Unassembled WGS sequence"/>
</dbReference>
<evidence type="ECO:0000256" key="1">
    <source>
        <dbReference type="ARBA" id="ARBA00022574"/>
    </source>
</evidence>
<feature type="repeat" description="WD" evidence="3">
    <location>
        <begin position="878"/>
        <end position="908"/>
    </location>
</feature>
<reference evidence="6 7" key="1">
    <citation type="submission" date="2013-12" db="EMBL/GenBank/DDBJ databases">
        <authorList>
            <person name="Cubeta M."/>
            <person name="Pakala S."/>
            <person name="Fedorova N."/>
            <person name="Thomas E."/>
            <person name="Dean R."/>
            <person name="Jabaji S."/>
            <person name="Neate S."/>
            <person name="Toda T."/>
            <person name="Tavantzis S."/>
            <person name="Vilgalys R."/>
            <person name="Bharathan N."/>
            <person name="Pakala S."/>
            <person name="Losada L.S."/>
            <person name="Zafar N."/>
            <person name="Nierman W."/>
        </authorList>
    </citation>
    <scope>NUCLEOTIDE SEQUENCE [LARGE SCALE GENOMIC DNA]</scope>
    <source>
        <strain evidence="6 7">123E</strain>
    </source>
</reference>
<dbReference type="PROSITE" id="PS50294">
    <property type="entry name" value="WD_REPEATS_REGION"/>
    <property type="match status" value="12"/>
</dbReference>
<gene>
    <name evidence="6" type="ORF">V565_088300</name>
</gene>
<dbReference type="PRINTS" id="PR00320">
    <property type="entry name" value="GPROTEINBRPT"/>
</dbReference>
<dbReference type="Pfam" id="PF00400">
    <property type="entry name" value="WD40"/>
    <property type="match status" value="13"/>
</dbReference>
<dbReference type="PROSITE" id="PS50082">
    <property type="entry name" value="WD_REPEATS_2"/>
    <property type="match status" value="13"/>
</dbReference>
<evidence type="ECO:0000256" key="2">
    <source>
        <dbReference type="ARBA" id="ARBA00022737"/>
    </source>
</evidence>
<dbReference type="CDD" id="cd00200">
    <property type="entry name" value="WD40"/>
    <property type="match status" value="2"/>
</dbReference>
<feature type="repeat" description="WD" evidence="3">
    <location>
        <begin position="1093"/>
        <end position="1126"/>
    </location>
</feature>
<dbReference type="EMBL" id="AZST01000296">
    <property type="protein sequence ID" value="KEP50022.1"/>
    <property type="molecule type" value="Genomic_DNA"/>
</dbReference>
<feature type="repeat" description="WD" evidence="3">
    <location>
        <begin position="1226"/>
        <end position="1267"/>
    </location>
</feature>
<evidence type="ECO:0000256" key="4">
    <source>
        <dbReference type="SAM" id="MobiDB-lite"/>
    </source>
</evidence>
<feature type="repeat" description="WD" evidence="3">
    <location>
        <begin position="922"/>
        <end position="963"/>
    </location>
</feature>
<dbReference type="SUPFAM" id="SSF50978">
    <property type="entry name" value="WD40 repeat-like"/>
    <property type="match status" value="2"/>
</dbReference>
<evidence type="ECO:0000259" key="5">
    <source>
        <dbReference type="Pfam" id="PF24883"/>
    </source>
</evidence>
<keyword evidence="2" id="KW-0677">Repeat</keyword>
<dbReference type="InterPro" id="IPR027417">
    <property type="entry name" value="P-loop_NTPase"/>
</dbReference>
<keyword evidence="7" id="KW-1185">Reference proteome</keyword>
<dbReference type="GO" id="GO:0005634">
    <property type="term" value="C:nucleus"/>
    <property type="evidence" value="ECO:0007669"/>
    <property type="project" value="TreeGrafter"/>
</dbReference>
<dbReference type="Pfam" id="PF24883">
    <property type="entry name" value="NPHP3_N"/>
    <property type="match status" value="1"/>
</dbReference>
<accession>A0A074SJ24</accession>
<dbReference type="InterPro" id="IPR001680">
    <property type="entry name" value="WD40_rpt"/>
</dbReference>
<dbReference type="PANTHER" id="PTHR22847">
    <property type="entry name" value="WD40 REPEAT PROTEIN"/>
    <property type="match status" value="1"/>
</dbReference>
<dbReference type="STRING" id="1423351.A0A074SJ24"/>
<dbReference type="InterPro" id="IPR019775">
    <property type="entry name" value="WD40_repeat_CS"/>
</dbReference>
<dbReference type="OrthoDB" id="3164199at2759"/>